<comment type="caution">
    <text evidence="1">The sequence shown here is derived from an EMBL/GenBank/DDBJ whole genome shotgun (WGS) entry which is preliminary data.</text>
</comment>
<dbReference type="EMBL" id="LXQA010665605">
    <property type="protein sequence ID" value="MCI64898.1"/>
    <property type="molecule type" value="Genomic_DNA"/>
</dbReference>
<protein>
    <submittedName>
        <fullName evidence="1">Uncharacterized protein</fullName>
    </submittedName>
</protein>
<dbReference type="AlphaFoldDB" id="A0A392TVH2"/>
<name>A0A392TVH2_9FABA</name>
<proteinExistence type="predicted"/>
<dbReference type="Proteomes" id="UP000265520">
    <property type="component" value="Unassembled WGS sequence"/>
</dbReference>
<evidence type="ECO:0000313" key="1">
    <source>
        <dbReference type="EMBL" id="MCI64898.1"/>
    </source>
</evidence>
<feature type="non-terminal residue" evidence="1">
    <location>
        <position position="28"/>
    </location>
</feature>
<accession>A0A392TVH2</accession>
<sequence>MSSLAAALPSAASPTATLLHLRPSLRRP</sequence>
<keyword evidence="2" id="KW-1185">Reference proteome</keyword>
<reference evidence="1 2" key="1">
    <citation type="journal article" date="2018" name="Front. Plant Sci.">
        <title>Red Clover (Trifolium pratense) and Zigzag Clover (T. medium) - A Picture of Genomic Similarities and Differences.</title>
        <authorList>
            <person name="Dluhosova J."/>
            <person name="Istvanek J."/>
            <person name="Nedelnik J."/>
            <person name="Repkova J."/>
        </authorList>
    </citation>
    <scope>NUCLEOTIDE SEQUENCE [LARGE SCALE GENOMIC DNA]</scope>
    <source>
        <strain evidence="2">cv. 10/8</strain>
        <tissue evidence="1">Leaf</tissue>
    </source>
</reference>
<organism evidence="1 2">
    <name type="scientific">Trifolium medium</name>
    <dbReference type="NCBI Taxonomy" id="97028"/>
    <lineage>
        <taxon>Eukaryota</taxon>
        <taxon>Viridiplantae</taxon>
        <taxon>Streptophyta</taxon>
        <taxon>Embryophyta</taxon>
        <taxon>Tracheophyta</taxon>
        <taxon>Spermatophyta</taxon>
        <taxon>Magnoliopsida</taxon>
        <taxon>eudicotyledons</taxon>
        <taxon>Gunneridae</taxon>
        <taxon>Pentapetalae</taxon>
        <taxon>rosids</taxon>
        <taxon>fabids</taxon>
        <taxon>Fabales</taxon>
        <taxon>Fabaceae</taxon>
        <taxon>Papilionoideae</taxon>
        <taxon>50 kb inversion clade</taxon>
        <taxon>NPAAA clade</taxon>
        <taxon>Hologalegina</taxon>
        <taxon>IRL clade</taxon>
        <taxon>Trifolieae</taxon>
        <taxon>Trifolium</taxon>
    </lineage>
</organism>
<evidence type="ECO:0000313" key="2">
    <source>
        <dbReference type="Proteomes" id="UP000265520"/>
    </source>
</evidence>